<evidence type="ECO:0000313" key="16">
    <source>
        <dbReference type="Proteomes" id="UP000186309"/>
    </source>
</evidence>
<dbReference type="RefSeq" id="WP_076345391.1">
    <property type="nucleotide sequence ID" value="NZ_CP019082.1"/>
</dbReference>
<dbReference type="GO" id="GO:0042732">
    <property type="term" value="P:D-xylose metabolic process"/>
    <property type="evidence" value="ECO:0007669"/>
    <property type="project" value="InterPro"/>
</dbReference>
<dbReference type="InterPro" id="IPR016040">
    <property type="entry name" value="NAD(P)-bd_dom"/>
</dbReference>
<evidence type="ECO:0000256" key="2">
    <source>
        <dbReference type="ARBA" id="ARBA00004447"/>
    </source>
</evidence>
<dbReference type="Pfam" id="PF16363">
    <property type="entry name" value="GDP_Man_Dehyd"/>
    <property type="match status" value="1"/>
</dbReference>
<dbReference type="AlphaFoldDB" id="A0A1U7CP16"/>
<dbReference type="GO" id="GO:0070403">
    <property type="term" value="F:NAD+ binding"/>
    <property type="evidence" value="ECO:0007669"/>
    <property type="project" value="InterPro"/>
</dbReference>
<proteinExistence type="inferred from homology"/>
<dbReference type="InterPro" id="IPR044516">
    <property type="entry name" value="UXS-like"/>
</dbReference>
<keyword evidence="13" id="KW-0456">Lyase</keyword>
<dbReference type="UniPathway" id="UPA00796">
    <property type="reaction ID" value="UER00771"/>
</dbReference>
<accession>A0A1U7CP16</accession>
<name>A0A1U7CP16_9BACT</name>
<evidence type="ECO:0000256" key="8">
    <source>
        <dbReference type="ARBA" id="ARBA00022968"/>
    </source>
</evidence>
<comment type="subcellular location">
    <subcellularLocation>
        <location evidence="2">Golgi apparatus</location>
        <location evidence="2">Golgi stack membrane</location>
        <topology evidence="2">Single-pass type II membrane protein</topology>
    </subcellularLocation>
</comment>
<keyword evidence="9" id="KW-1133">Transmembrane helix</keyword>
<dbReference type="SUPFAM" id="SSF51735">
    <property type="entry name" value="NAD(P)-binding Rossmann-fold domains"/>
    <property type="match status" value="1"/>
</dbReference>
<comment type="pathway">
    <text evidence="3">Nucleotide-sugar biosynthesis; UDP-alpha-D-xylose biosynthesis; UDP-alpha-D-xylose from UDP-alpha-D-glucuronate: step 1/1.</text>
</comment>
<dbReference type="OrthoDB" id="258549at2"/>
<dbReference type="Gene3D" id="3.40.50.720">
    <property type="entry name" value="NAD(P)-binding Rossmann-like Domain"/>
    <property type="match status" value="1"/>
</dbReference>
<dbReference type="EC" id="4.1.1.35" evidence="5"/>
<comment type="cofactor">
    <cofactor evidence="1">
        <name>NAD(+)</name>
        <dbReference type="ChEBI" id="CHEBI:57540"/>
    </cofactor>
</comment>
<evidence type="ECO:0000256" key="6">
    <source>
        <dbReference type="ARBA" id="ARBA00022692"/>
    </source>
</evidence>
<evidence type="ECO:0000313" key="15">
    <source>
        <dbReference type="EMBL" id="APW60623.1"/>
    </source>
</evidence>
<reference evidence="16" key="1">
    <citation type="submission" date="2016-12" db="EMBL/GenBank/DDBJ databases">
        <title>Comparative genomics of four Isosphaeraceae planctomycetes: a common pool of plasmids and glycoside hydrolase genes.</title>
        <authorList>
            <person name="Ivanova A."/>
        </authorList>
    </citation>
    <scope>NUCLEOTIDE SEQUENCE [LARGE SCALE GENOMIC DNA]</scope>
    <source>
        <strain evidence="16">PX4</strain>
    </source>
</reference>
<organism evidence="15 16">
    <name type="scientific">Paludisphaera borealis</name>
    <dbReference type="NCBI Taxonomy" id="1387353"/>
    <lineage>
        <taxon>Bacteria</taxon>
        <taxon>Pseudomonadati</taxon>
        <taxon>Planctomycetota</taxon>
        <taxon>Planctomycetia</taxon>
        <taxon>Isosphaerales</taxon>
        <taxon>Isosphaeraceae</taxon>
        <taxon>Paludisphaera</taxon>
    </lineage>
</organism>
<evidence type="ECO:0000259" key="14">
    <source>
        <dbReference type="Pfam" id="PF16363"/>
    </source>
</evidence>
<keyword evidence="11" id="KW-0333">Golgi apparatus</keyword>
<keyword evidence="8" id="KW-0735">Signal-anchor</keyword>
<evidence type="ECO:0000256" key="7">
    <source>
        <dbReference type="ARBA" id="ARBA00022793"/>
    </source>
</evidence>
<evidence type="ECO:0000256" key="5">
    <source>
        <dbReference type="ARBA" id="ARBA00012290"/>
    </source>
</evidence>
<keyword evidence="10" id="KW-0520">NAD</keyword>
<feature type="domain" description="NAD(P)-binding" evidence="14">
    <location>
        <begin position="4"/>
        <end position="310"/>
    </location>
</feature>
<dbReference type="Proteomes" id="UP000186309">
    <property type="component" value="Chromosome"/>
</dbReference>
<protein>
    <recommendedName>
        <fullName evidence="5">UDP-glucuronate decarboxylase</fullName>
        <ecNumber evidence="5">4.1.1.35</ecNumber>
    </recommendedName>
</protein>
<dbReference type="GO" id="GO:0048040">
    <property type="term" value="F:UDP-glucuronate decarboxylase activity"/>
    <property type="evidence" value="ECO:0007669"/>
    <property type="project" value="UniProtKB-EC"/>
</dbReference>
<keyword evidence="6" id="KW-0812">Transmembrane</keyword>
<evidence type="ECO:0000256" key="11">
    <source>
        <dbReference type="ARBA" id="ARBA00023034"/>
    </source>
</evidence>
<dbReference type="InterPro" id="IPR036291">
    <property type="entry name" value="NAD(P)-bd_dom_sf"/>
</dbReference>
<evidence type="ECO:0000256" key="10">
    <source>
        <dbReference type="ARBA" id="ARBA00023027"/>
    </source>
</evidence>
<dbReference type="PANTHER" id="PTHR43078">
    <property type="entry name" value="UDP-GLUCURONIC ACID DECARBOXYLASE-RELATED"/>
    <property type="match status" value="1"/>
</dbReference>
<dbReference type="GO" id="GO:0033320">
    <property type="term" value="P:UDP-D-xylose biosynthetic process"/>
    <property type="evidence" value="ECO:0007669"/>
    <property type="project" value="UniProtKB-UniPathway"/>
</dbReference>
<dbReference type="PANTHER" id="PTHR43078:SF6">
    <property type="entry name" value="UDP-GLUCURONIC ACID DECARBOXYLASE 1"/>
    <property type="match status" value="1"/>
</dbReference>
<sequence>MRVLITGGAGFIGSHLADAYVERGDEVFILDDLSTGSIDNIRHLRAHPRFHYTIESVHHAPTVAELVDQCDVVFHLAAAVGVKLIVESPVRTIETNVHGTEVVLAQANKKKKKVLIASTSEVYGLSEDVPFREDGNLVLGATTKGRWSYACSKAIDEFLALAYWKERKLPTVLVRLFNTVGPRQTGQYGMVVPTFVKQALSGRPLTIHGDGSQSRCFTDVGDVVSALIGLMDHPGAVGEVFNVGSSEEVTIQRLAERVRSLTGSASEIVHIPYEKAYGEGFEDMPRRVPCLDKIHALIGYRPRKSLDQILAGVIDFFRDAPTCSTRSEPLPE</sequence>
<evidence type="ECO:0000256" key="3">
    <source>
        <dbReference type="ARBA" id="ARBA00005100"/>
    </source>
</evidence>
<evidence type="ECO:0000256" key="9">
    <source>
        <dbReference type="ARBA" id="ARBA00022989"/>
    </source>
</evidence>
<dbReference type="EMBL" id="CP019082">
    <property type="protein sequence ID" value="APW60623.1"/>
    <property type="molecule type" value="Genomic_DNA"/>
</dbReference>
<dbReference type="STRING" id="1387353.BSF38_02102"/>
<evidence type="ECO:0000256" key="12">
    <source>
        <dbReference type="ARBA" id="ARBA00023136"/>
    </source>
</evidence>
<dbReference type="KEGG" id="pbor:BSF38_02102"/>
<evidence type="ECO:0000256" key="4">
    <source>
        <dbReference type="ARBA" id="ARBA00007505"/>
    </source>
</evidence>
<keyword evidence="7" id="KW-0210">Decarboxylase</keyword>
<evidence type="ECO:0000256" key="1">
    <source>
        <dbReference type="ARBA" id="ARBA00001911"/>
    </source>
</evidence>
<evidence type="ECO:0000256" key="13">
    <source>
        <dbReference type="ARBA" id="ARBA00023239"/>
    </source>
</evidence>
<comment type="similarity">
    <text evidence="4">Belongs to the NAD(P)-dependent epimerase/dehydratase family. UDP-glucuronic acid decarboxylase subfamily.</text>
</comment>
<gene>
    <name evidence="15" type="primary">arnA</name>
    <name evidence="15" type="ORF">BSF38_02102</name>
</gene>
<dbReference type="GO" id="GO:0005737">
    <property type="term" value="C:cytoplasm"/>
    <property type="evidence" value="ECO:0007669"/>
    <property type="project" value="TreeGrafter"/>
</dbReference>
<keyword evidence="12" id="KW-0472">Membrane</keyword>
<keyword evidence="16" id="KW-1185">Reference proteome</keyword>